<dbReference type="Gene3D" id="1.10.238.10">
    <property type="entry name" value="EF-hand"/>
    <property type="match status" value="1"/>
</dbReference>
<gene>
    <name evidence="3" type="ORF">E7811_08450</name>
</gene>
<dbReference type="Pfam" id="PF13202">
    <property type="entry name" value="EF-hand_5"/>
    <property type="match status" value="1"/>
</dbReference>
<dbReference type="PROSITE" id="PS50222">
    <property type="entry name" value="EF_HAND_2"/>
    <property type="match status" value="1"/>
</dbReference>
<evidence type="ECO:0000313" key="3">
    <source>
        <dbReference type="EMBL" id="THD85702.1"/>
    </source>
</evidence>
<evidence type="ECO:0000256" key="1">
    <source>
        <dbReference type="SAM" id="SignalP"/>
    </source>
</evidence>
<dbReference type="GO" id="GO:0005509">
    <property type="term" value="F:calcium ion binding"/>
    <property type="evidence" value="ECO:0007669"/>
    <property type="project" value="InterPro"/>
</dbReference>
<dbReference type="SUPFAM" id="SSF47473">
    <property type="entry name" value="EF-hand"/>
    <property type="match status" value="1"/>
</dbReference>
<name>A0A4V3V0Y0_9RHOB</name>
<dbReference type="InterPro" id="IPR011992">
    <property type="entry name" value="EF-hand-dom_pair"/>
</dbReference>
<feature type="domain" description="EF-hand" evidence="2">
    <location>
        <begin position="42"/>
        <end position="77"/>
    </location>
</feature>
<reference evidence="3 4" key="1">
    <citation type="submission" date="2019-04" db="EMBL/GenBank/DDBJ databases">
        <title>Draft genome sequence of Gemmobacter aestuarii sp. nov.</title>
        <authorList>
            <person name="Hameed A."/>
            <person name="Lin S.-Y."/>
            <person name="Shahina M."/>
            <person name="Lai W.-A."/>
            <person name="Young C.-C."/>
        </authorList>
    </citation>
    <scope>NUCLEOTIDE SEQUENCE [LARGE SCALE GENOMIC DNA]</scope>
    <source>
        <strain evidence="3 4">CC-PW-75</strain>
    </source>
</reference>
<dbReference type="RefSeq" id="WP_136394074.1">
    <property type="nucleotide sequence ID" value="NZ_SSND01000001.1"/>
</dbReference>
<accession>A0A4V3V0Y0</accession>
<evidence type="ECO:0000259" key="2">
    <source>
        <dbReference type="PROSITE" id="PS50222"/>
    </source>
</evidence>
<protein>
    <submittedName>
        <fullName evidence="3">EF-hand domain-containing protein</fullName>
    </submittedName>
</protein>
<dbReference type="InterPro" id="IPR002048">
    <property type="entry name" value="EF_hand_dom"/>
</dbReference>
<dbReference type="OrthoDB" id="5470953at2"/>
<organism evidence="3 4">
    <name type="scientific">Aliigemmobacter aestuarii</name>
    <dbReference type="NCBI Taxonomy" id="1445661"/>
    <lineage>
        <taxon>Bacteria</taxon>
        <taxon>Pseudomonadati</taxon>
        <taxon>Pseudomonadota</taxon>
        <taxon>Alphaproteobacteria</taxon>
        <taxon>Rhodobacterales</taxon>
        <taxon>Paracoccaceae</taxon>
        <taxon>Aliigemmobacter</taxon>
    </lineage>
</organism>
<dbReference type="AlphaFoldDB" id="A0A4V3V0Y0"/>
<keyword evidence="1" id="KW-0732">Signal</keyword>
<proteinExistence type="predicted"/>
<keyword evidence="4" id="KW-1185">Reference proteome</keyword>
<feature type="signal peptide" evidence="1">
    <location>
        <begin position="1"/>
        <end position="19"/>
    </location>
</feature>
<dbReference type="EMBL" id="SSND01000001">
    <property type="protein sequence ID" value="THD85702.1"/>
    <property type="molecule type" value="Genomic_DNA"/>
</dbReference>
<feature type="chain" id="PRO_5020188996" evidence="1">
    <location>
        <begin position="20"/>
        <end position="81"/>
    </location>
</feature>
<sequence length="81" mass="8385">MKTTIFALPLILAPLAALAQDLPEIADADGNGTWSLTELQTVYADLTQDAFTAMDVNADGGVDAEELTKAIADGLVPPVAN</sequence>
<dbReference type="Proteomes" id="UP000309450">
    <property type="component" value="Unassembled WGS sequence"/>
</dbReference>
<evidence type="ECO:0000313" key="4">
    <source>
        <dbReference type="Proteomes" id="UP000309450"/>
    </source>
</evidence>
<comment type="caution">
    <text evidence="3">The sequence shown here is derived from an EMBL/GenBank/DDBJ whole genome shotgun (WGS) entry which is preliminary data.</text>
</comment>